<evidence type="ECO:0000313" key="2">
    <source>
        <dbReference type="EMBL" id="EDR05132.1"/>
    </source>
</evidence>
<dbReference type="HOGENOM" id="CLU_990680_0_0_1"/>
<reference evidence="2 3" key="1">
    <citation type="journal article" date="2008" name="Nature">
        <title>The genome of Laccaria bicolor provides insights into mycorrhizal symbiosis.</title>
        <authorList>
            <person name="Martin F."/>
            <person name="Aerts A."/>
            <person name="Ahren D."/>
            <person name="Brun A."/>
            <person name="Danchin E.G.J."/>
            <person name="Duchaussoy F."/>
            <person name="Gibon J."/>
            <person name="Kohler A."/>
            <person name="Lindquist E."/>
            <person name="Pereda V."/>
            <person name="Salamov A."/>
            <person name="Shapiro H.J."/>
            <person name="Wuyts J."/>
            <person name="Blaudez D."/>
            <person name="Buee M."/>
            <person name="Brokstein P."/>
            <person name="Canbaeck B."/>
            <person name="Cohen D."/>
            <person name="Courty P.E."/>
            <person name="Coutinho P.M."/>
            <person name="Delaruelle C."/>
            <person name="Detter J.C."/>
            <person name="Deveau A."/>
            <person name="DiFazio S."/>
            <person name="Duplessis S."/>
            <person name="Fraissinet-Tachet L."/>
            <person name="Lucic E."/>
            <person name="Frey-Klett P."/>
            <person name="Fourrey C."/>
            <person name="Feussner I."/>
            <person name="Gay G."/>
            <person name="Grimwood J."/>
            <person name="Hoegger P.J."/>
            <person name="Jain P."/>
            <person name="Kilaru S."/>
            <person name="Labbe J."/>
            <person name="Lin Y.C."/>
            <person name="Legue V."/>
            <person name="Le Tacon F."/>
            <person name="Marmeisse R."/>
            <person name="Melayah D."/>
            <person name="Montanini B."/>
            <person name="Muratet M."/>
            <person name="Nehls U."/>
            <person name="Niculita-Hirzel H."/>
            <person name="Oudot-Le Secq M.P."/>
            <person name="Peter M."/>
            <person name="Quesneville H."/>
            <person name="Rajashekar B."/>
            <person name="Reich M."/>
            <person name="Rouhier N."/>
            <person name="Schmutz J."/>
            <person name="Yin T."/>
            <person name="Chalot M."/>
            <person name="Henrissat B."/>
            <person name="Kuees U."/>
            <person name="Lucas S."/>
            <person name="Van de Peer Y."/>
            <person name="Podila G.K."/>
            <person name="Polle A."/>
            <person name="Pukkila P.J."/>
            <person name="Richardson P.M."/>
            <person name="Rouze P."/>
            <person name="Sanders I.R."/>
            <person name="Stajich J.E."/>
            <person name="Tunlid A."/>
            <person name="Tuskan G."/>
            <person name="Grigoriev I.V."/>
        </authorList>
    </citation>
    <scope>NUCLEOTIDE SEQUENCE [LARGE SCALE GENOMIC DNA]</scope>
    <source>
        <strain evidence="3">S238N-H82 / ATCC MYA-4686</strain>
    </source>
</reference>
<dbReference type="KEGG" id="lbc:LACBIDRAFT_329894"/>
<protein>
    <submittedName>
        <fullName evidence="2">Predicted protein</fullName>
    </submittedName>
</protein>
<sequence>MRRVTVGGVLGISEKIKMQMNRGHPANLTLEFHMPPSSTDLRVRRLYSCGYVSPSRKPHNFLECPSPIQRSPGLFGRPDSPLPEDSLPRTGESITPQPLNPPSIDGTTKYMTHDGSASWHSTFNPLAPTPPGQHRLLVLHCACTLPLRKTPKTALTTQHRLNVRKFQNHLHALVFRSFEPLQQRILDLGDKRRLFGFTMPWLRREAKKPCQGKDGVHERHGDGLGFREVDVRDASGLDGLRRSFARQLLDPQLGFGRGDFCSWMYDLIGTREGQGYNKRSY</sequence>
<dbReference type="Proteomes" id="UP000001194">
    <property type="component" value="Unassembled WGS sequence"/>
</dbReference>
<dbReference type="AlphaFoldDB" id="B0DJK2"/>
<dbReference type="InParanoid" id="B0DJK2"/>
<proteinExistence type="predicted"/>
<dbReference type="RefSeq" id="XP_001884097.1">
    <property type="nucleotide sequence ID" value="XM_001884062.1"/>
</dbReference>
<dbReference type="EMBL" id="DS547114">
    <property type="protein sequence ID" value="EDR05132.1"/>
    <property type="molecule type" value="Genomic_DNA"/>
</dbReference>
<evidence type="ECO:0000313" key="3">
    <source>
        <dbReference type="Proteomes" id="UP000001194"/>
    </source>
</evidence>
<feature type="region of interest" description="Disordered" evidence="1">
    <location>
        <begin position="65"/>
        <end position="103"/>
    </location>
</feature>
<gene>
    <name evidence="2" type="ORF">LACBIDRAFT_329894</name>
</gene>
<accession>B0DJK2</accession>
<evidence type="ECO:0000256" key="1">
    <source>
        <dbReference type="SAM" id="MobiDB-lite"/>
    </source>
</evidence>
<name>B0DJK2_LACBS</name>
<keyword evidence="3" id="KW-1185">Reference proteome</keyword>
<organism evidence="3">
    <name type="scientific">Laccaria bicolor (strain S238N-H82 / ATCC MYA-4686)</name>
    <name type="common">Bicoloured deceiver</name>
    <name type="synonym">Laccaria laccata var. bicolor</name>
    <dbReference type="NCBI Taxonomy" id="486041"/>
    <lineage>
        <taxon>Eukaryota</taxon>
        <taxon>Fungi</taxon>
        <taxon>Dikarya</taxon>
        <taxon>Basidiomycota</taxon>
        <taxon>Agaricomycotina</taxon>
        <taxon>Agaricomycetes</taxon>
        <taxon>Agaricomycetidae</taxon>
        <taxon>Agaricales</taxon>
        <taxon>Agaricineae</taxon>
        <taxon>Hydnangiaceae</taxon>
        <taxon>Laccaria</taxon>
    </lineage>
</organism>
<dbReference type="GeneID" id="6079792"/>